<keyword evidence="6 11" id="KW-0418">Kinase</keyword>
<proteinExistence type="predicted"/>
<dbReference type="CDD" id="cd16917">
    <property type="entry name" value="HATPase_UhpB-NarQ-NarX-like"/>
    <property type="match status" value="1"/>
</dbReference>
<protein>
    <recommendedName>
        <fullName evidence="2">histidine kinase</fullName>
        <ecNumber evidence="2">2.7.13.3</ecNumber>
    </recommendedName>
</protein>
<evidence type="ECO:0000256" key="9">
    <source>
        <dbReference type="SAM" id="Phobius"/>
    </source>
</evidence>
<keyword evidence="9" id="KW-1133">Transmembrane helix</keyword>
<evidence type="ECO:0000256" key="1">
    <source>
        <dbReference type="ARBA" id="ARBA00000085"/>
    </source>
</evidence>
<evidence type="ECO:0000256" key="8">
    <source>
        <dbReference type="ARBA" id="ARBA00023012"/>
    </source>
</evidence>
<dbReference type="EMBL" id="FUHU01000003">
    <property type="protein sequence ID" value="SJM45863.1"/>
    <property type="molecule type" value="Genomic_DNA"/>
</dbReference>
<reference evidence="11 12" key="1">
    <citation type="submission" date="2017-02" db="EMBL/GenBank/DDBJ databases">
        <authorList>
            <person name="Peterson S.W."/>
        </authorList>
    </citation>
    <scope>NUCLEOTIDE SEQUENCE [LARGE SCALE GENOMIC DNA]</scope>
    <source>
        <strain evidence="11 12">LMG 22410</strain>
    </source>
</reference>
<keyword evidence="9" id="KW-0472">Membrane</keyword>
<dbReference type="AlphaFoldDB" id="A0A1R4EQE6"/>
<dbReference type="Gene3D" id="1.20.5.1930">
    <property type="match status" value="1"/>
</dbReference>
<evidence type="ECO:0000313" key="12">
    <source>
        <dbReference type="Proteomes" id="UP000195787"/>
    </source>
</evidence>
<keyword evidence="12" id="KW-1185">Reference proteome</keyword>
<dbReference type="Pfam" id="PF07730">
    <property type="entry name" value="HisKA_3"/>
    <property type="match status" value="1"/>
</dbReference>
<evidence type="ECO:0000256" key="4">
    <source>
        <dbReference type="ARBA" id="ARBA00022679"/>
    </source>
</evidence>
<sequence>MWSNGFMTATPPRPSAGRLHLQQVFTLGLAVMFIVMGWAGIAEFSWWRQLGLVPQPWWHLVPLALMAGVMLLRIRKPVLALVLGVLCVVADLLIGFNLGILLCLSDLIYSFALRATARSVRITSVVSVVFSVAMLALALLPGGGLAFGVTVTLLSFSVLVMPLWWASEVRRGRPLWQEPDTHESLDRERHAALLREQEAQRRVAIDAERRQMASELHDVVSSQVSAIALTSGAVLHAEPDAQRDRKALETIRTTSVDALDQLGEMVRVLRSGAPDTAPLEHTDWNTVIARAESHGLTVSAEGTMPDDLSASTEHVVIRVLQESLTNALKHGDKTAQVHIDRGRRTLRLRVTSGLSDHPADAAMGSGTGVIAMQERVELVGGRMLAHQSSDDTWLVEVELPLKETSR</sequence>
<evidence type="ECO:0000256" key="7">
    <source>
        <dbReference type="ARBA" id="ARBA00022840"/>
    </source>
</evidence>
<accession>A0A1R4EQE6</accession>
<dbReference type="Proteomes" id="UP000195787">
    <property type="component" value="Unassembled WGS sequence"/>
</dbReference>
<keyword evidence="5" id="KW-0547">Nucleotide-binding</keyword>
<keyword evidence="8" id="KW-0902">Two-component regulatory system</keyword>
<dbReference type="PANTHER" id="PTHR24421:SF10">
    <property type="entry name" value="NITRATE_NITRITE SENSOR PROTEIN NARQ"/>
    <property type="match status" value="1"/>
</dbReference>
<dbReference type="InterPro" id="IPR050482">
    <property type="entry name" value="Sensor_HK_TwoCompSys"/>
</dbReference>
<keyword evidence="7" id="KW-0067">ATP-binding</keyword>
<feature type="transmembrane region" description="Helical" evidence="9">
    <location>
        <begin position="20"/>
        <end position="44"/>
    </location>
</feature>
<evidence type="ECO:0000256" key="2">
    <source>
        <dbReference type="ARBA" id="ARBA00012438"/>
    </source>
</evidence>
<comment type="catalytic activity">
    <reaction evidence="1">
        <text>ATP + protein L-histidine = ADP + protein N-phospho-L-histidine.</text>
        <dbReference type="EC" id="2.7.13.3"/>
    </reaction>
</comment>
<evidence type="ECO:0000259" key="10">
    <source>
        <dbReference type="Pfam" id="PF07730"/>
    </source>
</evidence>
<dbReference type="InterPro" id="IPR036890">
    <property type="entry name" value="HATPase_C_sf"/>
</dbReference>
<dbReference type="Gene3D" id="3.30.565.10">
    <property type="entry name" value="Histidine kinase-like ATPase, C-terminal domain"/>
    <property type="match status" value="1"/>
</dbReference>
<evidence type="ECO:0000256" key="3">
    <source>
        <dbReference type="ARBA" id="ARBA00022553"/>
    </source>
</evidence>
<feature type="domain" description="Signal transduction histidine kinase subgroup 3 dimerisation and phosphoacceptor" evidence="10">
    <location>
        <begin position="208"/>
        <end position="272"/>
    </location>
</feature>
<dbReference type="GO" id="GO:0046983">
    <property type="term" value="F:protein dimerization activity"/>
    <property type="evidence" value="ECO:0007669"/>
    <property type="project" value="InterPro"/>
</dbReference>
<dbReference type="GO" id="GO:0005524">
    <property type="term" value="F:ATP binding"/>
    <property type="evidence" value="ECO:0007669"/>
    <property type="project" value="UniProtKB-KW"/>
</dbReference>
<organism evidence="11 12">
    <name type="scientific">Agrococcus casei LMG 22410</name>
    <dbReference type="NCBI Taxonomy" id="1255656"/>
    <lineage>
        <taxon>Bacteria</taxon>
        <taxon>Bacillati</taxon>
        <taxon>Actinomycetota</taxon>
        <taxon>Actinomycetes</taxon>
        <taxon>Micrococcales</taxon>
        <taxon>Microbacteriaceae</taxon>
        <taxon>Agrococcus</taxon>
    </lineage>
</organism>
<keyword evidence="9" id="KW-0812">Transmembrane</keyword>
<dbReference type="GO" id="GO:0016020">
    <property type="term" value="C:membrane"/>
    <property type="evidence" value="ECO:0007669"/>
    <property type="project" value="InterPro"/>
</dbReference>
<feature type="transmembrane region" description="Helical" evidence="9">
    <location>
        <begin position="80"/>
        <end position="108"/>
    </location>
</feature>
<evidence type="ECO:0000256" key="6">
    <source>
        <dbReference type="ARBA" id="ARBA00022777"/>
    </source>
</evidence>
<evidence type="ECO:0000256" key="5">
    <source>
        <dbReference type="ARBA" id="ARBA00022741"/>
    </source>
</evidence>
<feature type="transmembrane region" description="Helical" evidence="9">
    <location>
        <begin position="56"/>
        <end position="74"/>
    </location>
</feature>
<dbReference type="PANTHER" id="PTHR24421">
    <property type="entry name" value="NITRATE/NITRITE SENSOR PROTEIN NARX-RELATED"/>
    <property type="match status" value="1"/>
</dbReference>
<dbReference type="GO" id="GO:0000155">
    <property type="term" value="F:phosphorelay sensor kinase activity"/>
    <property type="evidence" value="ECO:0007669"/>
    <property type="project" value="InterPro"/>
</dbReference>
<keyword evidence="3" id="KW-0597">Phosphoprotein</keyword>
<feature type="transmembrane region" description="Helical" evidence="9">
    <location>
        <begin position="120"/>
        <end position="139"/>
    </location>
</feature>
<dbReference type="EC" id="2.7.13.3" evidence="2"/>
<keyword evidence="4" id="KW-0808">Transferase</keyword>
<feature type="transmembrane region" description="Helical" evidence="9">
    <location>
        <begin position="145"/>
        <end position="166"/>
    </location>
</feature>
<gene>
    <name evidence="11" type="ORF">CZ674_00160</name>
</gene>
<dbReference type="InterPro" id="IPR011712">
    <property type="entry name" value="Sig_transdc_His_kin_sub3_dim/P"/>
</dbReference>
<dbReference type="SUPFAM" id="SSF55874">
    <property type="entry name" value="ATPase domain of HSP90 chaperone/DNA topoisomerase II/histidine kinase"/>
    <property type="match status" value="1"/>
</dbReference>
<name>A0A1R4EQE6_9MICO</name>
<evidence type="ECO:0000313" key="11">
    <source>
        <dbReference type="EMBL" id="SJM45863.1"/>
    </source>
</evidence>